<protein>
    <submittedName>
        <fullName evidence="2">Uncharacterized protein</fullName>
    </submittedName>
</protein>
<evidence type="ECO:0000313" key="3">
    <source>
        <dbReference type="Proteomes" id="UP000053201"/>
    </source>
</evidence>
<evidence type="ECO:0000313" key="2">
    <source>
        <dbReference type="EMBL" id="KND02030.1"/>
    </source>
</evidence>
<dbReference type="AlphaFoldDB" id="A0A0L0HM89"/>
<organism evidence="2 3">
    <name type="scientific">Spizellomyces punctatus (strain DAOM BR117)</name>
    <dbReference type="NCBI Taxonomy" id="645134"/>
    <lineage>
        <taxon>Eukaryota</taxon>
        <taxon>Fungi</taxon>
        <taxon>Fungi incertae sedis</taxon>
        <taxon>Chytridiomycota</taxon>
        <taxon>Chytridiomycota incertae sedis</taxon>
        <taxon>Chytridiomycetes</taxon>
        <taxon>Spizellomycetales</taxon>
        <taxon>Spizellomycetaceae</taxon>
        <taxon>Spizellomyces</taxon>
    </lineage>
</organism>
<feature type="compositionally biased region" description="Polar residues" evidence="1">
    <location>
        <begin position="25"/>
        <end position="42"/>
    </location>
</feature>
<dbReference type="RefSeq" id="XP_016610069.1">
    <property type="nucleotide sequence ID" value="XM_016750818.1"/>
</dbReference>
<feature type="compositionally biased region" description="Basic residues" evidence="1">
    <location>
        <begin position="1"/>
        <end position="12"/>
    </location>
</feature>
<sequence length="100" mass="10715">MSFFKKLTKGKVKPGSDNASEHSDTTQLVQNQSAAKSGASQGIYSSSIPCPMMFEGARLSSVDTESTTSTKSKSDKKQKAKDLKPPPFTATIFVPTANRL</sequence>
<feature type="compositionally biased region" description="Low complexity" evidence="1">
    <location>
        <begin position="60"/>
        <end position="71"/>
    </location>
</feature>
<reference evidence="2 3" key="1">
    <citation type="submission" date="2009-08" db="EMBL/GenBank/DDBJ databases">
        <title>The Genome Sequence of Spizellomyces punctatus strain DAOM BR117.</title>
        <authorList>
            <consortium name="The Broad Institute Genome Sequencing Platform"/>
            <person name="Russ C."/>
            <person name="Cuomo C."/>
            <person name="Shea T."/>
            <person name="Young S.K."/>
            <person name="Zeng Q."/>
            <person name="Koehrsen M."/>
            <person name="Haas B."/>
            <person name="Borodovsky M."/>
            <person name="Guigo R."/>
            <person name="Alvarado L."/>
            <person name="Berlin A."/>
            <person name="Bochicchio J."/>
            <person name="Borenstein D."/>
            <person name="Chapman S."/>
            <person name="Chen Z."/>
            <person name="Engels R."/>
            <person name="Freedman E."/>
            <person name="Gellesch M."/>
            <person name="Goldberg J."/>
            <person name="Griggs A."/>
            <person name="Gujja S."/>
            <person name="Heiman D."/>
            <person name="Hepburn T."/>
            <person name="Howarth C."/>
            <person name="Jen D."/>
            <person name="Larson L."/>
            <person name="Lewis B."/>
            <person name="Mehta T."/>
            <person name="Park D."/>
            <person name="Pearson M."/>
            <person name="Roberts A."/>
            <person name="Saif S."/>
            <person name="Shenoy N."/>
            <person name="Sisk P."/>
            <person name="Stolte C."/>
            <person name="Sykes S."/>
            <person name="Thomson T."/>
            <person name="Walk T."/>
            <person name="White J."/>
            <person name="Yandava C."/>
            <person name="Burger G."/>
            <person name="Gray M.W."/>
            <person name="Holland P.W.H."/>
            <person name="King N."/>
            <person name="Lang F.B.F."/>
            <person name="Roger A.J."/>
            <person name="Ruiz-Trillo I."/>
            <person name="Lander E."/>
            <person name="Nusbaum C."/>
        </authorList>
    </citation>
    <scope>NUCLEOTIDE SEQUENCE [LARGE SCALE GENOMIC DNA]</scope>
    <source>
        <strain evidence="2 3">DAOM BR117</strain>
    </source>
</reference>
<name>A0A0L0HM89_SPIPD</name>
<dbReference type="GeneID" id="27686112"/>
<feature type="region of interest" description="Disordered" evidence="1">
    <location>
        <begin position="1"/>
        <end position="42"/>
    </location>
</feature>
<dbReference type="EMBL" id="KQ257453">
    <property type="protein sequence ID" value="KND02030.1"/>
    <property type="molecule type" value="Genomic_DNA"/>
</dbReference>
<accession>A0A0L0HM89</accession>
<evidence type="ECO:0000256" key="1">
    <source>
        <dbReference type="SAM" id="MobiDB-lite"/>
    </source>
</evidence>
<feature type="compositionally biased region" description="Basic and acidic residues" evidence="1">
    <location>
        <begin position="72"/>
        <end position="84"/>
    </location>
</feature>
<gene>
    <name evidence="2" type="ORF">SPPG_02533</name>
</gene>
<dbReference type="VEuPathDB" id="FungiDB:SPPG_02533"/>
<keyword evidence="3" id="KW-1185">Reference proteome</keyword>
<dbReference type="Proteomes" id="UP000053201">
    <property type="component" value="Unassembled WGS sequence"/>
</dbReference>
<proteinExistence type="predicted"/>
<feature type="region of interest" description="Disordered" evidence="1">
    <location>
        <begin position="56"/>
        <end position="100"/>
    </location>
</feature>
<dbReference type="OrthoDB" id="10430767at2759"/>
<dbReference type="InParanoid" id="A0A0L0HM89"/>